<name>A0A554VQL7_9FLAO</name>
<sequence length="194" mass="21949">METSTENLTDTIITFNVHYETLEEVITNLELGMGTMYKPIPIDGLVLKSFLGIPNIEPNTDIKIYLQTNTESNTESKATITYCKIQNVGKVFTIETQKSQTKSLNPWNIIFSFTTEDEEAGKFRTTPDGSLYVSPNPRMSDLVEITTQSEDVLPEGLTYISYSIIFSLFIESKGQSYYFRIDPLAKVSSNRPQK</sequence>
<organism evidence="1 2">
    <name type="scientific">Aquimarina algiphila</name>
    <dbReference type="NCBI Taxonomy" id="2047982"/>
    <lineage>
        <taxon>Bacteria</taxon>
        <taxon>Pseudomonadati</taxon>
        <taxon>Bacteroidota</taxon>
        <taxon>Flavobacteriia</taxon>
        <taxon>Flavobacteriales</taxon>
        <taxon>Flavobacteriaceae</taxon>
        <taxon>Aquimarina</taxon>
    </lineage>
</organism>
<dbReference type="RefSeq" id="WP_109436821.1">
    <property type="nucleotide sequence ID" value="NZ_CANLFO010000005.1"/>
</dbReference>
<dbReference type="OrthoDB" id="1432621at2"/>
<dbReference type="EMBL" id="VLNR01000004">
    <property type="protein sequence ID" value="TSE10819.1"/>
    <property type="molecule type" value="Genomic_DNA"/>
</dbReference>
<dbReference type="Proteomes" id="UP000318833">
    <property type="component" value="Unassembled WGS sequence"/>
</dbReference>
<comment type="caution">
    <text evidence="1">The sequence shown here is derived from an EMBL/GenBank/DDBJ whole genome shotgun (WGS) entry which is preliminary data.</text>
</comment>
<protein>
    <recommendedName>
        <fullName evidence="3">Inclusion body protein</fullName>
    </recommendedName>
</protein>
<evidence type="ECO:0000313" key="1">
    <source>
        <dbReference type="EMBL" id="TSE10819.1"/>
    </source>
</evidence>
<reference evidence="1 2" key="1">
    <citation type="submission" date="2019-07" db="EMBL/GenBank/DDBJ databases">
        <title>The draft genome sequence of Aquimarina algiphila M91.</title>
        <authorList>
            <person name="Meng X."/>
        </authorList>
    </citation>
    <scope>NUCLEOTIDE SEQUENCE [LARGE SCALE GENOMIC DNA]</scope>
    <source>
        <strain evidence="1 2">M91</strain>
    </source>
</reference>
<dbReference type="AlphaFoldDB" id="A0A554VQL7"/>
<proteinExistence type="predicted"/>
<gene>
    <name evidence="1" type="ORF">FOF46_02970</name>
</gene>
<evidence type="ECO:0008006" key="3">
    <source>
        <dbReference type="Google" id="ProtNLM"/>
    </source>
</evidence>
<evidence type="ECO:0000313" key="2">
    <source>
        <dbReference type="Proteomes" id="UP000318833"/>
    </source>
</evidence>
<accession>A0A554VQL7</accession>
<keyword evidence="2" id="KW-1185">Reference proteome</keyword>